<dbReference type="AlphaFoldDB" id="A0AAD5EFG8"/>
<sequence length="142" mass="16659">MQTTFAGQLNMFVKLLPIHERFTSKKEVILTMTVMHRWMQKASIIEDELAVQPCYRTIRQKLHKSYVCSHSSNHAPYHRSICFISAVYSLAMSKGNNAYLTILIYMYNHILTATFFIFFICKDFCSQLWIFWLTCRVGNVVS</sequence>
<keyword evidence="3" id="KW-1185">Reference proteome</keyword>
<reference evidence="2" key="2">
    <citation type="journal article" date="2022" name="Proc. Natl. Acad. Sci. U.S.A.">
        <title>Diploid-dominant life cycles characterize the early evolution of Fungi.</title>
        <authorList>
            <person name="Amses K.R."/>
            <person name="Simmons D.R."/>
            <person name="Longcore J.E."/>
            <person name="Mondo S.J."/>
            <person name="Seto K."/>
            <person name="Jeronimo G.H."/>
            <person name="Bonds A.E."/>
            <person name="Quandt C.A."/>
            <person name="Davis W.J."/>
            <person name="Chang Y."/>
            <person name="Federici B.A."/>
            <person name="Kuo A."/>
            <person name="LaButti K."/>
            <person name="Pangilinan J."/>
            <person name="Andreopoulos W."/>
            <person name="Tritt A."/>
            <person name="Riley R."/>
            <person name="Hundley H."/>
            <person name="Johnson J."/>
            <person name="Lipzen A."/>
            <person name="Barry K."/>
            <person name="Lang B.F."/>
            <person name="Cuomo C.A."/>
            <person name="Buchler N.E."/>
            <person name="Grigoriev I.V."/>
            <person name="Spatafora J.W."/>
            <person name="Stajich J.E."/>
            <person name="James T.Y."/>
        </authorList>
    </citation>
    <scope>NUCLEOTIDE SEQUENCE</scope>
    <source>
        <strain evidence="2">AG</strain>
    </source>
</reference>
<dbReference type="Proteomes" id="UP001206595">
    <property type="component" value="Unassembled WGS sequence"/>
</dbReference>
<gene>
    <name evidence="2" type="ORF">K450DRAFT_225421</name>
</gene>
<dbReference type="GeneID" id="75911723"/>
<dbReference type="EMBL" id="MU620898">
    <property type="protein sequence ID" value="KAI8582913.1"/>
    <property type="molecule type" value="Genomic_DNA"/>
</dbReference>
<evidence type="ECO:0000256" key="1">
    <source>
        <dbReference type="SAM" id="Phobius"/>
    </source>
</evidence>
<reference evidence="2" key="1">
    <citation type="submission" date="2021-06" db="EMBL/GenBank/DDBJ databases">
        <authorList>
            <consortium name="DOE Joint Genome Institute"/>
            <person name="Mondo S.J."/>
            <person name="Amses K.R."/>
            <person name="Simmons D.R."/>
            <person name="Longcore J.E."/>
            <person name="Seto K."/>
            <person name="Alves G.H."/>
            <person name="Bonds A.E."/>
            <person name="Quandt C.A."/>
            <person name="Davis W.J."/>
            <person name="Chang Y."/>
            <person name="Letcher P.M."/>
            <person name="Powell M.J."/>
            <person name="Kuo A."/>
            <person name="Labutti K."/>
            <person name="Pangilinan J."/>
            <person name="Andreopoulos W."/>
            <person name="Tritt A."/>
            <person name="Riley R."/>
            <person name="Hundley H."/>
            <person name="Johnson J."/>
            <person name="Lipzen A."/>
            <person name="Barry K."/>
            <person name="Berbee M.L."/>
            <person name="Buchler N.E."/>
            <person name="Grigoriev I.V."/>
            <person name="Spatafora J.W."/>
            <person name="Stajich J.E."/>
            <person name="James T.Y."/>
        </authorList>
    </citation>
    <scope>NUCLEOTIDE SEQUENCE</scope>
    <source>
        <strain evidence="2">AG</strain>
    </source>
</reference>
<keyword evidence="1" id="KW-0812">Transmembrane</keyword>
<accession>A0AAD5EFG8</accession>
<dbReference type="RefSeq" id="XP_051447917.1">
    <property type="nucleotide sequence ID" value="XM_051586375.1"/>
</dbReference>
<evidence type="ECO:0000313" key="2">
    <source>
        <dbReference type="EMBL" id="KAI8582913.1"/>
    </source>
</evidence>
<protein>
    <submittedName>
        <fullName evidence="2">Uncharacterized protein</fullName>
    </submittedName>
</protein>
<feature type="transmembrane region" description="Helical" evidence="1">
    <location>
        <begin position="98"/>
        <end position="120"/>
    </location>
</feature>
<proteinExistence type="predicted"/>
<keyword evidence="1" id="KW-0472">Membrane</keyword>
<evidence type="ECO:0000313" key="3">
    <source>
        <dbReference type="Proteomes" id="UP001206595"/>
    </source>
</evidence>
<keyword evidence="1" id="KW-1133">Transmembrane helix</keyword>
<comment type="caution">
    <text evidence="2">The sequence shown here is derived from an EMBL/GenBank/DDBJ whole genome shotgun (WGS) entry which is preliminary data.</text>
</comment>
<organism evidence="2 3">
    <name type="scientific">Umbelopsis ramanniana AG</name>
    <dbReference type="NCBI Taxonomy" id="1314678"/>
    <lineage>
        <taxon>Eukaryota</taxon>
        <taxon>Fungi</taxon>
        <taxon>Fungi incertae sedis</taxon>
        <taxon>Mucoromycota</taxon>
        <taxon>Mucoromycotina</taxon>
        <taxon>Umbelopsidomycetes</taxon>
        <taxon>Umbelopsidales</taxon>
        <taxon>Umbelopsidaceae</taxon>
        <taxon>Umbelopsis</taxon>
    </lineage>
</organism>
<name>A0AAD5EFG8_UMBRA</name>